<dbReference type="Gene3D" id="1.20.1250.20">
    <property type="entry name" value="MFS general substrate transporter like domains"/>
    <property type="match status" value="1"/>
</dbReference>
<dbReference type="InterPro" id="IPR011701">
    <property type="entry name" value="MFS"/>
</dbReference>
<dbReference type="GO" id="GO:0016020">
    <property type="term" value="C:membrane"/>
    <property type="evidence" value="ECO:0007669"/>
    <property type="project" value="UniProtKB-SubCell"/>
</dbReference>
<evidence type="ECO:0000256" key="2">
    <source>
        <dbReference type="ARBA" id="ARBA00022448"/>
    </source>
</evidence>
<proteinExistence type="inferred from homology"/>
<feature type="transmembrane region" description="Helical" evidence="8">
    <location>
        <begin position="109"/>
        <end position="127"/>
    </location>
</feature>
<keyword evidence="4 8" id="KW-1133">Transmembrane helix</keyword>
<accession>A0A1I7RNI4</accession>
<dbReference type="InterPro" id="IPR044770">
    <property type="entry name" value="MFS_spinster-like"/>
</dbReference>
<evidence type="ECO:0000313" key="13">
    <source>
        <dbReference type="WBParaSite" id="BXY_0227000.1"/>
    </source>
</evidence>
<evidence type="ECO:0000313" key="10">
    <source>
        <dbReference type="EMBL" id="CAD5232106.1"/>
    </source>
</evidence>
<comment type="similarity">
    <text evidence="6">Belongs to the major facilitator superfamily. Spinster (TC 2.A.1.49) family.</text>
</comment>
<protein>
    <submittedName>
        <fullName evidence="10">(pine wood nematode) hypothetical protein</fullName>
    </submittedName>
    <submittedName>
        <fullName evidence="13">MFS domain-containing protein</fullName>
    </submittedName>
</protein>
<keyword evidence="5 8" id="KW-0472">Membrane</keyword>
<reference evidence="10" key="2">
    <citation type="submission" date="2020-09" db="EMBL/GenBank/DDBJ databases">
        <authorList>
            <person name="Kikuchi T."/>
        </authorList>
    </citation>
    <scope>NUCLEOTIDE SEQUENCE</scope>
    <source>
        <strain evidence="10">Ka4C1</strain>
    </source>
</reference>
<feature type="transmembrane region" description="Helical" evidence="8">
    <location>
        <begin position="345"/>
        <end position="367"/>
    </location>
</feature>
<evidence type="ECO:0000313" key="11">
    <source>
        <dbReference type="Proteomes" id="UP000095284"/>
    </source>
</evidence>
<keyword evidence="3 8" id="KW-0812">Transmembrane</keyword>
<feature type="transmembrane region" description="Helical" evidence="8">
    <location>
        <begin position="445"/>
        <end position="471"/>
    </location>
</feature>
<feature type="transmembrane region" description="Helical" evidence="8">
    <location>
        <begin position="303"/>
        <end position="324"/>
    </location>
</feature>
<dbReference type="CDD" id="cd17328">
    <property type="entry name" value="MFS_spinster_like"/>
    <property type="match status" value="1"/>
</dbReference>
<keyword evidence="12" id="KW-1185">Reference proteome</keyword>
<dbReference type="EMBL" id="CAJFDI010000005">
    <property type="protein sequence ID" value="CAD5232106.1"/>
    <property type="molecule type" value="Genomic_DNA"/>
</dbReference>
<keyword evidence="2" id="KW-0813">Transport</keyword>
<dbReference type="EMBL" id="CAJFCV020000005">
    <property type="protein sequence ID" value="CAG9124048.1"/>
    <property type="molecule type" value="Genomic_DNA"/>
</dbReference>
<dbReference type="InterPro" id="IPR020846">
    <property type="entry name" value="MFS_dom"/>
</dbReference>
<feature type="domain" description="Major facilitator superfamily (MFS) profile" evidence="9">
    <location>
        <begin position="44"/>
        <end position="474"/>
    </location>
</feature>
<feature type="transmembrane region" description="Helical" evidence="8">
    <location>
        <begin position="170"/>
        <end position="195"/>
    </location>
</feature>
<dbReference type="InterPro" id="IPR036259">
    <property type="entry name" value="MFS_trans_sf"/>
</dbReference>
<feature type="transmembrane region" description="Helical" evidence="8">
    <location>
        <begin position="82"/>
        <end position="102"/>
    </location>
</feature>
<dbReference type="eggNOG" id="KOG1330">
    <property type="taxonomic scope" value="Eukaryota"/>
</dbReference>
<evidence type="ECO:0000256" key="3">
    <source>
        <dbReference type="ARBA" id="ARBA00022692"/>
    </source>
</evidence>
<dbReference type="PANTHER" id="PTHR23505:SF79">
    <property type="entry name" value="PROTEIN SPINSTER"/>
    <property type="match status" value="1"/>
</dbReference>
<dbReference type="Proteomes" id="UP000659654">
    <property type="component" value="Unassembled WGS sequence"/>
</dbReference>
<evidence type="ECO:0000256" key="7">
    <source>
        <dbReference type="SAM" id="MobiDB-lite"/>
    </source>
</evidence>
<gene>
    <name evidence="10" type="ORF">BXYJ_LOCUS12197</name>
</gene>
<evidence type="ECO:0000256" key="8">
    <source>
        <dbReference type="SAM" id="Phobius"/>
    </source>
</evidence>
<sequence length="503" mass="55110">MTAKDKEENLNAVLLLDEKKVTSPPTTDNTVEQVQGLSTKDYVIVTVLFAINLLNYMDRLTTAGILTSIQAFYNLHDSEAGLIQTIFIVVFMLFAPLWGYLGDRHNRKWLMTIGLAMWVAAVLLSSFCPPKMFYMFLLLRGIMGIGMASYSIIAPTVIADFFVASRRSNVLMFFYFAIPIGSGLGYMVSGLVAGLTGDWQWGIRVTSFYGFVCILAIIFAVPEPNRERSSENDENLDSSYLHDIFYLLKNKTYVFSTLGVTFVMFVAGTLSWWVPTLINHAVAAKQGLNDTSLLAKEYTEATGLYFGAITCISGLVGVGLGSISSSLWKSGSLCFMGKKTKRADALVSGIGSAVAAPLLLIICIIIYSNMTLAWILILFMITAICLNWAIAVDLILYIIPPSKRGAATAFQTFIGHALGDASGPYIIGIISDWVRKDDESPYGKFHSLIISFYVPNVLLVLSAVGFFISAYTLSGDLKNLEGQNSSKSNEVEGSDEKKDVISL</sequence>
<name>A0A1I7RNI4_BURXY</name>
<dbReference type="GO" id="GO:0022857">
    <property type="term" value="F:transmembrane transporter activity"/>
    <property type="evidence" value="ECO:0007669"/>
    <property type="project" value="InterPro"/>
</dbReference>
<dbReference type="PROSITE" id="PS50850">
    <property type="entry name" value="MFS"/>
    <property type="match status" value="1"/>
</dbReference>
<evidence type="ECO:0000256" key="6">
    <source>
        <dbReference type="ARBA" id="ARBA00024338"/>
    </source>
</evidence>
<feature type="compositionally biased region" description="Basic and acidic residues" evidence="7">
    <location>
        <begin position="494"/>
        <end position="503"/>
    </location>
</feature>
<evidence type="ECO:0000259" key="9">
    <source>
        <dbReference type="PROSITE" id="PS50850"/>
    </source>
</evidence>
<comment type="subcellular location">
    <subcellularLocation>
        <location evidence="1">Membrane</location>
        <topology evidence="1">Multi-pass membrane protein</topology>
    </subcellularLocation>
</comment>
<evidence type="ECO:0000256" key="4">
    <source>
        <dbReference type="ARBA" id="ARBA00022989"/>
    </source>
</evidence>
<dbReference type="Proteomes" id="UP000095284">
    <property type="component" value="Unplaced"/>
</dbReference>
<dbReference type="OrthoDB" id="6770063at2759"/>
<evidence type="ECO:0000313" key="12">
    <source>
        <dbReference type="Proteomes" id="UP000659654"/>
    </source>
</evidence>
<dbReference type="WBParaSite" id="BXY_0227000.1">
    <property type="protein sequence ID" value="BXY_0227000.1"/>
    <property type="gene ID" value="BXY_0227000"/>
</dbReference>
<dbReference type="PANTHER" id="PTHR23505">
    <property type="entry name" value="SPINSTER"/>
    <property type="match status" value="1"/>
</dbReference>
<feature type="transmembrane region" description="Helical" evidence="8">
    <location>
        <begin position="133"/>
        <end position="158"/>
    </location>
</feature>
<dbReference type="SUPFAM" id="SSF103473">
    <property type="entry name" value="MFS general substrate transporter"/>
    <property type="match status" value="1"/>
</dbReference>
<feature type="region of interest" description="Disordered" evidence="7">
    <location>
        <begin position="482"/>
        <end position="503"/>
    </location>
</feature>
<feature type="transmembrane region" description="Helical" evidence="8">
    <location>
        <begin position="253"/>
        <end position="274"/>
    </location>
</feature>
<evidence type="ECO:0000256" key="5">
    <source>
        <dbReference type="ARBA" id="ARBA00023136"/>
    </source>
</evidence>
<evidence type="ECO:0000256" key="1">
    <source>
        <dbReference type="ARBA" id="ARBA00004141"/>
    </source>
</evidence>
<dbReference type="Proteomes" id="UP000582659">
    <property type="component" value="Unassembled WGS sequence"/>
</dbReference>
<dbReference type="Pfam" id="PF07690">
    <property type="entry name" value="MFS_1"/>
    <property type="match status" value="1"/>
</dbReference>
<feature type="transmembrane region" description="Helical" evidence="8">
    <location>
        <begin position="201"/>
        <end position="221"/>
    </location>
</feature>
<dbReference type="SMR" id="A0A1I7RNI4"/>
<organism evidence="11 13">
    <name type="scientific">Bursaphelenchus xylophilus</name>
    <name type="common">Pinewood nematode worm</name>
    <name type="synonym">Aphelenchoides xylophilus</name>
    <dbReference type="NCBI Taxonomy" id="6326"/>
    <lineage>
        <taxon>Eukaryota</taxon>
        <taxon>Metazoa</taxon>
        <taxon>Ecdysozoa</taxon>
        <taxon>Nematoda</taxon>
        <taxon>Chromadorea</taxon>
        <taxon>Rhabditida</taxon>
        <taxon>Tylenchina</taxon>
        <taxon>Tylenchomorpha</taxon>
        <taxon>Aphelenchoidea</taxon>
        <taxon>Aphelenchoididae</taxon>
        <taxon>Bursaphelenchus</taxon>
    </lineage>
</organism>
<reference evidence="13" key="1">
    <citation type="submission" date="2016-11" db="UniProtKB">
        <authorList>
            <consortium name="WormBaseParasite"/>
        </authorList>
    </citation>
    <scope>IDENTIFICATION</scope>
</reference>
<dbReference type="AlphaFoldDB" id="A0A1I7RNI4"/>
<feature type="transmembrane region" description="Helical" evidence="8">
    <location>
        <begin position="373"/>
        <end position="399"/>
    </location>
</feature>